<evidence type="ECO:0000313" key="15">
    <source>
        <dbReference type="Proteomes" id="UP000001603"/>
    </source>
</evidence>
<feature type="binding site" evidence="12">
    <location>
        <begin position="63"/>
        <end position="64"/>
    </location>
    <ligand>
        <name>D-ribulose 5-phosphate</name>
        <dbReference type="ChEBI" id="CHEBI:58121"/>
    </ligand>
</feature>
<dbReference type="GO" id="GO:0030145">
    <property type="term" value="F:manganese ion binding"/>
    <property type="evidence" value="ECO:0007669"/>
    <property type="project" value="UniProtKB-UniRule"/>
</dbReference>
<evidence type="ECO:0000256" key="4">
    <source>
        <dbReference type="ARBA" id="ARBA00012153"/>
    </source>
</evidence>
<dbReference type="GO" id="GO:0000287">
    <property type="term" value="F:magnesium ion binding"/>
    <property type="evidence" value="ECO:0007669"/>
    <property type="project" value="UniProtKB-UniRule"/>
</dbReference>
<keyword evidence="8 12" id="KW-0460">Magnesium</keyword>
<feature type="site" description="Essential for catalytic activity" evidence="12">
    <location>
        <position position="162"/>
    </location>
</feature>
<protein>
    <recommendedName>
        <fullName evidence="5 12">3,4-dihydroxy-2-butanone 4-phosphate synthase</fullName>
        <shortName evidence="12 13">DHBP synthase</shortName>
        <ecNumber evidence="4 12">4.1.99.12</ecNumber>
    </recommendedName>
</protein>
<proteinExistence type="inferred from homology"/>
<dbReference type="UniPathway" id="UPA00275">
    <property type="reaction ID" value="UER00399"/>
</dbReference>
<evidence type="ECO:0000256" key="6">
    <source>
        <dbReference type="ARBA" id="ARBA00022619"/>
    </source>
</evidence>
<feature type="binding site" evidence="12">
    <location>
        <position position="64"/>
    </location>
    <ligand>
        <name>Mg(2+)</name>
        <dbReference type="ChEBI" id="CHEBI:18420"/>
        <label>2</label>
    </ligand>
</feature>
<dbReference type="HOGENOM" id="CLU_020273_3_0_6"/>
<evidence type="ECO:0000256" key="12">
    <source>
        <dbReference type="HAMAP-Rule" id="MF_00180"/>
    </source>
</evidence>
<keyword evidence="9 12" id="KW-0464">Manganese</keyword>
<dbReference type="GO" id="GO:0009231">
    <property type="term" value="P:riboflavin biosynthetic process"/>
    <property type="evidence" value="ECO:0007669"/>
    <property type="project" value="UniProtKB-UniRule"/>
</dbReference>
<dbReference type="Proteomes" id="UP000001603">
    <property type="component" value="Unassembled WGS sequence"/>
</dbReference>
<dbReference type="GO" id="GO:0005829">
    <property type="term" value="C:cytosol"/>
    <property type="evidence" value="ECO:0007669"/>
    <property type="project" value="UniProtKB-ARBA"/>
</dbReference>
<dbReference type="SUPFAM" id="SSF55821">
    <property type="entry name" value="YrdC/RibB"/>
    <property type="match status" value="1"/>
</dbReference>
<evidence type="ECO:0000256" key="7">
    <source>
        <dbReference type="ARBA" id="ARBA00022723"/>
    </source>
</evidence>
<evidence type="ECO:0000256" key="13">
    <source>
        <dbReference type="RuleBase" id="RU003843"/>
    </source>
</evidence>
<comment type="function">
    <text evidence="1 12 13">Catalyzes the conversion of D-ribulose 5-phosphate to formate and 3,4-dihydroxy-2-butanone 4-phosphate.</text>
</comment>
<comment type="caution">
    <text evidence="14">The sequence shown here is derived from an EMBL/GenBank/DDBJ whole genome shotgun (WGS) entry which is preliminary data.</text>
</comment>
<dbReference type="AlphaFoldDB" id="Q1ZRF8"/>
<comment type="catalytic activity">
    <reaction evidence="12 13">
        <text>D-ribulose 5-phosphate = (2S)-2-hydroxy-3-oxobutyl phosphate + formate + H(+)</text>
        <dbReference type="Rhea" id="RHEA:18457"/>
        <dbReference type="ChEBI" id="CHEBI:15378"/>
        <dbReference type="ChEBI" id="CHEBI:15740"/>
        <dbReference type="ChEBI" id="CHEBI:58121"/>
        <dbReference type="ChEBI" id="CHEBI:58830"/>
        <dbReference type="EC" id="4.1.99.12"/>
    </reaction>
</comment>
<evidence type="ECO:0000256" key="9">
    <source>
        <dbReference type="ARBA" id="ARBA00023211"/>
    </source>
</evidence>
<evidence type="ECO:0000256" key="1">
    <source>
        <dbReference type="ARBA" id="ARBA00002284"/>
    </source>
</evidence>
<dbReference type="EC" id="4.1.99.12" evidence="4 12"/>
<keyword evidence="6 12" id="KW-0686">Riboflavin biosynthesis</keyword>
<evidence type="ECO:0000256" key="8">
    <source>
        <dbReference type="ARBA" id="ARBA00022842"/>
    </source>
</evidence>
<feature type="site" description="Essential for catalytic activity" evidence="12">
    <location>
        <position position="200"/>
    </location>
</feature>
<dbReference type="FunFam" id="3.90.870.10:FF:000002">
    <property type="entry name" value="3,4-dihydroxy-2-butanone 4-phosphate synthase"/>
    <property type="match status" value="1"/>
</dbReference>
<evidence type="ECO:0000313" key="14">
    <source>
        <dbReference type="EMBL" id="EAS65369.1"/>
    </source>
</evidence>
<evidence type="ECO:0000256" key="11">
    <source>
        <dbReference type="ARBA" id="ARBA00060730"/>
    </source>
</evidence>
<dbReference type="HAMAP" id="MF_00180">
    <property type="entry name" value="RibB"/>
    <property type="match status" value="1"/>
</dbReference>
<dbReference type="NCBIfam" id="TIGR00506">
    <property type="entry name" value="ribB"/>
    <property type="match status" value="1"/>
</dbReference>
<dbReference type="GO" id="GO:0008686">
    <property type="term" value="F:3,4-dihydroxy-2-butanone-4-phosphate synthase activity"/>
    <property type="evidence" value="ECO:0007669"/>
    <property type="project" value="UniProtKB-UniRule"/>
</dbReference>
<dbReference type="eggNOG" id="COG0108">
    <property type="taxonomic scope" value="Bacteria"/>
</dbReference>
<dbReference type="Pfam" id="PF00926">
    <property type="entry name" value="DHBP_synthase"/>
    <property type="match status" value="1"/>
</dbReference>
<keyword evidence="10 12" id="KW-0456">Lyase</keyword>
<comment type="subunit">
    <text evidence="3 12 13">Homodimer.</text>
</comment>
<reference evidence="14 15" key="1">
    <citation type="journal article" date="2009" name="Proc. Natl. Acad. Sci. U.S.A.">
        <title>The genomic basis of trophic strategy in marine bacteria.</title>
        <authorList>
            <person name="Lauro F.M."/>
            <person name="McDougald D."/>
            <person name="Thomas T."/>
            <person name="Williams T.J."/>
            <person name="Egan S."/>
            <person name="Rice S."/>
            <person name="DeMaere M.Z."/>
            <person name="Ting L."/>
            <person name="Ertan H."/>
            <person name="Johnson J."/>
            <person name="Ferriera S."/>
            <person name="Lapidus A."/>
            <person name="Anderson I."/>
            <person name="Kyrpides N."/>
            <person name="Munk A.C."/>
            <person name="Detter C."/>
            <person name="Han C.S."/>
            <person name="Brown M.V."/>
            <person name="Robb F.T."/>
            <person name="Kjelleberg S."/>
            <person name="Cavicchioli R."/>
        </authorList>
    </citation>
    <scope>NUCLEOTIDE SEQUENCE [LARGE SCALE GENOMIC DNA]</scope>
    <source>
        <strain evidence="14 15">S14</strain>
    </source>
</reference>
<keyword evidence="7 12" id="KW-0479">Metal-binding</keyword>
<feature type="binding site" evidence="12">
    <location>
        <position position="68"/>
    </location>
    <ligand>
        <name>D-ribulose 5-phosphate</name>
        <dbReference type="ChEBI" id="CHEBI:58121"/>
    </ligand>
</feature>
<accession>Q1ZRF8</accession>
<dbReference type="InterPro" id="IPR017945">
    <property type="entry name" value="DHBP_synth_RibB-like_a/b_dom"/>
</dbReference>
<comment type="pathway">
    <text evidence="2 12 13">Cofactor biosynthesis; riboflavin biosynthesis; 2-hydroxy-3-oxobutyl phosphate from D-ribulose 5-phosphate: step 1/1.</text>
</comment>
<evidence type="ECO:0000256" key="5">
    <source>
        <dbReference type="ARBA" id="ARBA00018836"/>
    </source>
</evidence>
<organism evidence="14 15">
    <name type="scientific">Photobacterium angustum (strain S14 / CCUG 15956)</name>
    <name type="common">Vibrio sp. (strain S14 / CCUG 15956)</name>
    <dbReference type="NCBI Taxonomy" id="314292"/>
    <lineage>
        <taxon>Bacteria</taxon>
        <taxon>Pseudomonadati</taxon>
        <taxon>Pseudomonadota</taxon>
        <taxon>Gammaproteobacteria</taxon>
        <taxon>Vibrionales</taxon>
        <taxon>Vibrionaceae</taxon>
        <taxon>Photobacterium</taxon>
    </lineage>
</organism>
<feature type="binding site" evidence="12">
    <location>
        <position position="179"/>
    </location>
    <ligand>
        <name>Mg(2+)</name>
        <dbReference type="ChEBI" id="CHEBI:18420"/>
        <label>2</label>
    </ligand>
</feature>
<feature type="binding site" evidence="12">
    <location>
        <position position="64"/>
    </location>
    <ligand>
        <name>Mg(2+)</name>
        <dbReference type="ChEBI" id="CHEBI:18420"/>
        <label>1</label>
    </ligand>
</feature>
<comment type="cofactor">
    <cofactor evidence="12 13">
        <name>Mg(2+)</name>
        <dbReference type="ChEBI" id="CHEBI:18420"/>
    </cofactor>
    <cofactor evidence="12 13">
        <name>Mn(2+)</name>
        <dbReference type="ChEBI" id="CHEBI:29035"/>
    </cofactor>
    <text evidence="12 13">Binds 2 divalent metal cations per subunit. Magnesium or manganese.</text>
</comment>
<name>Q1ZRF8_PHOAS</name>
<sequence length="250" mass="27372">MQRHVFVCHLKLSTSPDSGYIFGETMNQTSLLAEFGSPTTRVENALNALRRGLGVMLLDDENRENEGDLIFSAEHITATQMALMIRECSGIVCLCLTEKHVKQLDLPAMVENNNSANKTAFTVSIEAKEGVTTGVSASDRVTTIKTAIALNAQPSDLARPGHVFPLCANRKGVLGRRGHTEGTIDLMKLAGLEPAGLLCELTNIDGTMAKADEVVYFAKRHNIPVLTIEDIVAYRLQQKKDKSQEFEMVL</sequence>
<dbReference type="EMBL" id="AAOJ01000002">
    <property type="protein sequence ID" value="EAS65369.1"/>
    <property type="molecule type" value="Genomic_DNA"/>
</dbReference>
<dbReference type="InterPro" id="IPR000422">
    <property type="entry name" value="DHBP_synthase_RibB"/>
</dbReference>
<dbReference type="PANTHER" id="PTHR21327">
    <property type="entry name" value="GTP CYCLOHYDROLASE II-RELATED"/>
    <property type="match status" value="1"/>
</dbReference>
<evidence type="ECO:0000256" key="3">
    <source>
        <dbReference type="ARBA" id="ARBA00011738"/>
    </source>
</evidence>
<evidence type="ECO:0000256" key="2">
    <source>
        <dbReference type="ARBA" id="ARBA00004904"/>
    </source>
</evidence>
<evidence type="ECO:0000256" key="10">
    <source>
        <dbReference type="ARBA" id="ARBA00023239"/>
    </source>
</evidence>
<feature type="binding site" evidence="12">
    <location>
        <begin position="176"/>
        <end position="180"/>
    </location>
    <ligand>
        <name>D-ribulose 5-phosphate</name>
        <dbReference type="ChEBI" id="CHEBI:58121"/>
    </ligand>
</feature>
<comment type="similarity">
    <text evidence="11 12 13">Belongs to the DHBP synthase family.</text>
</comment>
<dbReference type="Gene3D" id="3.90.870.10">
    <property type="entry name" value="DHBP synthase"/>
    <property type="match status" value="1"/>
</dbReference>
<gene>
    <name evidence="12 14" type="primary">ribB</name>
    <name evidence="14" type="ORF">VAS14_06598</name>
</gene>
<dbReference type="PANTHER" id="PTHR21327:SF38">
    <property type="entry name" value="3,4-DIHYDROXY-2-BUTANONE 4-PHOSPHATE SYNTHASE"/>
    <property type="match status" value="1"/>
</dbReference>